<keyword evidence="6" id="KW-1133">Transmembrane helix</keyword>
<dbReference type="PROSITE" id="PS50267">
    <property type="entry name" value="NA_NEUROTRAN_SYMP_3"/>
    <property type="match status" value="1"/>
</dbReference>
<feature type="binding site" evidence="8">
    <location>
        <position position="143"/>
    </location>
    <ligand>
        <name>Na(+)</name>
        <dbReference type="ChEBI" id="CHEBI:29101"/>
        <label>1</label>
    </ligand>
</feature>
<evidence type="ECO:0000256" key="10">
    <source>
        <dbReference type="SAM" id="MobiDB-lite"/>
    </source>
</evidence>
<keyword evidence="5 9" id="KW-0769">Symport</keyword>
<dbReference type="GO" id="GO:0015293">
    <property type="term" value="F:symporter activity"/>
    <property type="evidence" value="ECO:0007669"/>
    <property type="project" value="UniProtKB-KW"/>
</dbReference>
<dbReference type="GO" id="GO:0046872">
    <property type="term" value="F:metal ion binding"/>
    <property type="evidence" value="ECO:0007669"/>
    <property type="project" value="UniProtKB-KW"/>
</dbReference>
<keyword evidence="3 9" id="KW-0813">Transport</keyword>
<gene>
    <name evidence="11" type="ORF">g.51288</name>
</gene>
<evidence type="ECO:0000256" key="9">
    <source>
        <dbReference type="RuleBase" id="RU003732"/>
    </source>
</evidence>
<dbReference type="AlphaFoldDB" id="A0A1B6KX94"/>
<keyword evidence="8" id="KW-0915">Sodium</keyword>
<feature type="binding site" evidence="8">
    <location>
        <position position="136"/>
    </location>
    <ligand>
        <name>Na(+)</name>
        <dbReference type="ChEBI" id="CHEBI:29101"/>
        <label>1</label>
    </ligand>
</feature>
<name>A0A1B6KX94_9HEMI</name>
<keyword evidence="8" id="KW-0479">Metal-binding</keyword>
<dbReference type="PANTHER" id="PTHR11616">
    <property type="entry name" value="SODIUM/CHLORIDE DEPENDENT TRANSPORTER"/>
    <property type="match status" value="1"/>
</dbReference>
<keyword evidence="7" id="KW-0472">Membrane</keyword>
<reference evidence="11" key="1">
    <citation type="submission" date="2015-11" db="EMBL/GenBank/DDBJ databases">
        <title>De novo transcriptome assembly of four potential Pierce s Disease insect vectors from Arizona vineyards.</title>
        <authorList>
            <person name="Tassone E.E."/>
        </authorList>
    </citation>
    <scope>NUCLEOTIDE SEQUENCE</scope>
</reference>
<dbReference type="GO" id="GO:0035725">
    <property type="term" value="P:sodium ion transmembrane transport"/>
    <property type="evidence" value="ECO:0007669"/>
    <property type="project" value="TreeGrafter"/>
</dbReference>
<accession>A0A1B6KX94</accession>
<evidence type="ECO:0000256" key="2">
    <source>
        <dbReference type="ARBA" id="ARBA00006459"/>
    </source>
</evidence>
<dbReference type="EMBL" id="GEBQ01023908">
    <property type="protein sequence ID" value="JAT16069.1"/>
    <property type="molecule type" value="Transcribed_RNA"/>
</dbReference>
<comment type="similarity">
    <text evidence="2 9">Belongs to the sodium:neurotransmitter symporter (SNF) (TC 2.A.22) family.</text>
</comment>
<organism evidence="11">
    <name type="scientific">Graphocephala atropunctata</name>
    <dbReference type="NCBI Taxonomy" id="36148"/>
    <lineage>
        <taxon>Eukaryota</taxon>
        <taxon>Metazoa</taxon>
        <taxon>Ecdysozoa</taxon>
        <taxon>Arthropoda</taxon>
        <taxon>Hexapoda</taxon>
        <taxon>Insecta</taxon>
        <taxon>Pterygota</taxon>
        <taxon>Neoptera</taxon>
        <taxon>Paraneoptera</taxon>
        <taxon>Hemiptera</taxon>
        <taxon>Auchenorrhyncha</taxon>
        <taxon>Membracoidea</taxon>
        <taxon>Cicadellidae</taxon>
        <taxon>Cicadellinae</taxon>
        <taxon>Cicadellini</taxon>
        <taxon>Graphocephala</taxon>
    </lineage>
</organism>
<comment type="subcellular location">
    <subcellularLocation>
        <location evidence="1">Membrane</location>
        <topology evidence="1">Multi-pass membrane protein</topology>
    </subcellularLocation>
</comment>
<sequence>GVEDQTLTPTGVTQSLSRVSQTQNPIHTSLNPQLSGLDDGYGSSNSSPHSSGFTPSHNYTNNRQKSGLTKDSTTNQDSHVSLLETSEASDSDTTPKKGVEVRLVDDAGGYEVTLCENPDGRETWSSNADFLLSIIGFAVDLANVWRFPYLCYRNGGGAFL</sequence>
<dbReference type="PRINTS" id="PR00176">
    <property type="entry name" value="NANEUSMPORT"/>
</dbReference>
<feature type="binding site" evidence="8">
    <location>
        <position position="138"/>
    </location>
    <ligand>
        <name>Na(+)</name>
        <dbReference type="ChEBI" id="CHEBI:29101"/>
        <label>1</label>
    </ligand>
</feature>
<dbReference type="Pfam" id="PF00209">
    <property type="entry name" value="SNF"/>
    <property type="match status" value="1"/>
</dbReference>
<evidence type="ECO:0000256" key="7">
    <source>
        <dbReference type="ARBA" id="ARBA00023136"/>
    </source>
</evidence>
<evidence type="ECO:0000256" key="5">
    <source>
        <dbReference type="ARBA" id="ARBA00022847"/>
    </source>
</evidence>
<dbReference type="GO" id="GO:0005886">
    <property type="term" value="C:plasma membrane"/>
    <property type="evidence" value="ECO:0007669"/>
    <property type="project" value="TreeGrafter"/>
</dbReference>
<dbReference type="PANTHER" id="PTHR11616:SF38">
    <property type="entry name" value="SODIUM-DEPENDENT DOPAMINE TRANSPORTER"/>
    <property type="match status" value="1"/>
</dbReference>
<evidence type="ECO:0000256" key="8">
    <source>
        <dbReference type="PIRSR" id="PIRSR600175-1"/>
    </source>
</evidence>
<evidence type="ECO:0000313" key="11">
    <source>
        <dbReference type="EMBL" id="JAT16069.1"/>
    </source>
</evidence>
<protein>
    <recommendedName>
        <fullName evidence="9">Transporter</fullName>
    </recommendedName>
</protein>
<dbReference type="InterPro" id="IPR000175">
    <property type="entry name" value="Na/ntran_symport"/>
</dbReference>
<feature type="compositionally biased region" description="Low complexity" evidence="10">
    <location>
        <begin position="42"/>
        <end position="57"/>
    </location>
</feature>
<feature type="binding site" evidence="8">
    <location>
        <position position="139"/>
    </location>
    <ligand>
        <name>Na(+)</name>
        <dbReference type="ChEBI" id="CHEBI:29101"/>
        <label>1</label>
    </ligand>
</feature>
<dbReference type="GO" id="GO:0006865">
    <property type="term" value="P:amino acid transport"/>
    <property type="evidence" value="ECO:0007669"/>
    <property type="project" value="TreeGrafter"/>
</dbReference>
<feature type="non-terminal residue" evidence="11">
    <location>
        <position position="1"/>
    </location>
</feature>
<keyword evidence="4 9" id="KW-0812">Transmembrane</keyword>
<dbReference type="InterPro" id="IPR037272">
    <property type="entry name" value="SNS_sf"/>
</dbReference>
<feature type="non-terminal residue" evidence="11">
    <location>
        <position position="160"/>
    </location>
</feature>
<feature type="compositionally biased region" description="Polar residues" evidence="10">
    <location>
        <begin position="58"/>
        <end position="92"/>
    </location>
</feature>
<feature type="compositionally biased region" description="Polar residues" evidence="10">
    <location>
        <begin position="1"/>
        <end position="34"/>
    </location>
</feature>
<evidence type="ECO:0000256" key="6">
    <source>
        <dbReference type="ARBA" id="ARBA00022989"/>
    </source>
</evidence>
<dbReference type="SUPFAM" id="SSF161070">
    <property type="entry name" value="SNF-like"/>
    <property type="match status" value="1"/>
</dbReference>
<evidence type="ECO:0000256" key="4">
    <source>
        <dbReference type="ARBA" id="ARBA00022692"/>
    </source>
</evidence>
<evidence type="ECO:0000256" key="3">
    <source>
        <dbReference type="ARBA" id="ARBA00022448"/>
    </source>
</evidence>
<proteinExistence type="inferred from homology"/>
<dbReference type="PROSITE" id="PS00610">
    <property type="entry name" value="NA_NEUROTRAN_SYMP_1"/>
    <property type="match status" value="1"/>
</dbReference>
<feature type="region of interest" description="Disordered" evidence="10">
    <location>
        <begin position="1"/>
        <end position="97"/>
    </location>
</feature>
<evidence type="ECO:0000256" key="1">
    <source>
        <dbReference type="ARBA" id="ARBA00004141"/>
    </source>
</evidence>